<gene>
    <name evidence="6" type="ORF">CYMTET_9130</name>
</gene>
<dbReference type="SMART" id="SM00320">
    <property type="entry name" value="WD40"/>
    <property type="match status" value="5"/>
</dbReference>
<dbReference type="GO" id="GO:0045504">
    <property type="term" value="F:dynein heavy chain binding"/>
    <property type="evidence" value="ECO:0007669"/>
    <property type="project" value="TreeGrafter"/>
</dbReference>
<comment type="caution">
    <text evidence="6">The sequence shown here is derived from an EMBL/GenBank/DDBJ whole genome shotgun (WGS) entry which is preliminary data.</text>
</comment>
<organism evidence="6 7">
    <name type="scientific">Cymbomonas tetramitiformis</name>
    <dbReference type="NCBI Taxonomy" id="36881"/>
    <lineage>
        <taxon>Eukaryota</taxon>
        <taxon>Viridiplantae</taxon>
        <taxon>Chlorophyta</taxon>
        <taxon>Pyramimonadophyceae</taxon>
        <taxon>Pyramimonadales</taxon>
        <taxon>Pyramimonadaceae</taxon>
        <taxon>Cymbomonas</taxon>
    </lineage>
</organism>
<dbReference type="InterPro" id="IPR050687">
    <property type="entry name" value="Dynein_IC"/>
</dbReference>
<dbReference type="Gene3D" id="2.130.10.10">
    <property type="entry name" value="YVTN repeat-like/Quinoprotein amine dehydrogenase"/>
    <property type="match status" value="2"/>
</dbReference>
<dbReference type="SUPFAM" id="SSF50978">
    <property type="entry name" value="WD40 repeat-like"/>
    <property type="match status" value="1"/>
</dbReference>
<dbReference type="GO" id="GO:0036159">
    <property type="term" value="P:inner dynein arm assembly"/>
    <property type="evidence" value="ECO:0007669"/>
    <property type="project" value="TreeGrafter"/>
</dbReference>
<evidence type="ECO:0000313" key="6">
    <source>
        <dbReference type="EMBL" id="KAK3283163.1"/>
    </source>
</evidence>
<feature type="compositionally biased region" description="Basic and acidic residues" evidence="5">
    <location>
        <begin position="765"/>
        <end position="780"/>
    </location>
</feature>
<reference evidence="6 7" key="1">
    <citation type="journal article" date="2015" name="Genome Biol. Evol.">
        <title>Comparative Genomics of a Bacterivorous Green Alga Reveals Evolutionary Causalities and Consequences of Phago-Mixotrophic Mode of Nutrition.</title>
        <authorList>
            <person name="Burns J.A."/>
            <person name="Paasch A."/>
            <person name="Narechania A."/>
            <person name="Kim E."/>
        </authorList>
    </citation>
    <scope>NUCLEOTIDE SEQUENCE [LARGE SCALE GENOMIC DNA]</scope>
    <source>
        <strain evidence="6 7">PLY_AMNH</strain>
    </source>
</reference>
<name>A0AAE0GSC4_9CHLO</name>
<feature type="region of interest" description="Disordered" evidence="5">
    <location>
        <begin position="754"/>
        <end position="780"/>
    </location>
</feature>
<evidence type="ECO:0000256" key="2">
    <source>
        <dbReference type="ARBA" id="ARBA00022490"/>
    </source>
</evidence>
<keyword evidence="2" id="KW-0963">Cytoplasm</keyword>
<dbReference type="PANTHER" id="PTHR12442">
    <property type="entry name" value="DYNEIN INTERMEDIATE CHAIN"/>
    <property type="match status" value="1"/>
</dbReference>
<evidence type="ECO:0000313" key="7">
    <source>
        <dbReference type="Proteomes" id="UP001190700"/>
    </source>
</evidence>
<keyword evidence="7" id="KW-1185">Reference proteome</keyword>
<dbReference type="InterPro" id="IPR001680">
    <property type="entry name" value="WD40_rpt"/>
</dbReference>
<protein>
    <submittedName>
        <fullName evidence="6">Uncharacterized protein</fullName>
    </submittedName>
</protein>
<evidence type="ECO:0000256" key="1">
    <source>
        <dbReference type="ARBA" id="ARBA00004496"/>
    </source>
</evidence>
<keyword evidence="4" id="KW-0677">Repeat</keyword>
<dbReference type="GO" id="GO:0036156">
    <property type="term" value="C:inner dynein arm"/>
    <property type="evidence" value="ECO:0007669"/>
    <property type="project" value="TreeGrafter"/>
</dbReference>
<keyword evidence="3" id="KW-0853">WD repeat</keyword>
<evidence type="ECO:0000256" key="5">
    <source>
        <dbReference type="SAM" id="MobiDB-lite"/>
    </source>
</evidence>
<dbReference type="GO" id="GO:0060294">
    <property type="term" value="P:cilium movement involved in cell motility"/>
    <property type="evidence" value="ECO:0007669"/>
    <property type="project" value="TreeGrafter"/>
</dbReference>
<dbReference type="PANTHER" id="PTHR12442:SF5">
    <property type="entry name" value="DYNEIN AXONEMAL INTERMEDIATE CHAIN 3"/>
    <property type="match status" value="1"/>
</dbReference>
<dbReference type="InterPro" id="IPR036322">
    <property type="entry name" value="WD40_repeat_dom_sf"/>
</dbReference>
<accession>A0AAE0GSC4</accession>
<comment type="subcellular location">
    <subcellularLocation>
        <location evidence="1">Cytoplasm</location>
    </subcellularLocation>
</comment>
<feature type="compositionally biased region" description="Low complexity" evidence="5">
    <location>
        <begin position="754"/>
        <end position="764"/>
    </location>
</feature>
<dbReference type="AlphaFoldDB" id="A0AAE0GSC4"/>
<dbReference type="Proteomes" id="UP001190700">
    <property type="component" value="Unassembled WGS sequence"/>
</dbReference>
<proteinExistence type="predicted"/>
<dbReference type="InterPro" id="IPR015943">
    <property type="entry name" value="WD40/YVTN_repeat-like_dom_sf"/>
</dbReference>
<sequence length="805" mass="89486">MAEGEGDAPPEKAVALKNCESIFLTGTTVKIVGLDDMGDNLLMKVIEKETILKDIQFRGAISDFHCIKAKITKSDYDQLLIRYNKDDIYGDGNNYELCLLKASADAWQKELADKEAAIAAAAATAAAAAEAEAEAKSTKKKKKRKPAAEWVSQGSELEIEEAMAKPTRELLVVSIARKRREFGASHKFSDKDSQELWNSSQMECRPFKDPNFELKRLEHELGIQAIASKVLVSVQATNNMPQNGTTQYEPLAMSEEEAGTHIHGENMDGFLGGITDRYELALQQNEVMDIFEDEFASLAEEDNAPGTKSANVISEYQSFTDLTYSKGKKVSAIAWMPKRKGVVGVACTEPVTFDERIESAGRVKTSAILIWNFVDPIHPQYVLEAPFDVFAFDFNPKKPEIVAGGCYNGQIILWNTTSVQAQMRKKEKKTDVDETGEAAIPVVKHHLLSAIESSHTLPVTDIIWLPEGIEVMHKTGKVVETGGSSCNMFVTLAADGKVLFWDLRAKKDPKRGEIIWTPTYSVTLTRLDIAGDLSAVKFSFSTISGLKSTFFGTSMDGEVVYADFLRPDDVDHPEFTKSVSSAHFGPVLALQRSPFFEDIILSIGDWSFKIYKEGIATPIFSSHCSDTYLNTGCWSPTRPGVIYTAKMDGVMEVWDLLDRSHEASMSATVSSYPIAALAFWPHKQAQQLLAVGDSQGVLHILELPRNLRRPVQNEEKIMEKFFDRELSRVKYVEERQKIRAAELKEKEQAAQAALVAAGASGAAPAKEDKKNSDDKYDEKMEQEYRTLEREFKIQLGLIDENEPMS</sequence>
<evidence type="ECO:0000256" key="3">
    <source>
        <dbReference type="ARBA" id="ARBA00022574"/>
    </source>
</evidence>
<dbReference type="EMBL" id="LGRX02002999">
    <property type="protein sequence ID" value="KAK3283163.1"/>
    <property type="molecule type" value="Genomic_DNA"/>
</dbReference>
<evidence type="ECO:0000256" key="4">
    <source>
        <dbReference type="ARBA" id="ARBA00022737"/>
    </source>
</evidence>
<dbReference type="GO" id="GO:0045503">
    <property type="term" value="F:dynein light chain binding"/>
    <property type="evidence" value="ECO:0007669"/>
    <property type="project" value="TreeGrafter"/>
</dbReference>